<evidence type="ECO:0000313" key="2">
    <source>
        <dbReference type="EMBL" id="MFC6165957.1"/>
    </source>
</evidence>
<gene>
    <name evidence="2" type="primary">tnpA</name>
    <name evidence="2" type="ORF">ACFP3T_14955</name>
</gene>
<evidence type="ECO:0000259" key="1">
    <source>
        <dbReference type="SMART" id="SM01321"/>
    </source>
</evidence>
<comment type="caution">
    <text evidence="2">The sequence shown here is derived from an EMBL/GenBank/DDBJ whole genome shotgun (WGS) entry which is preliminary data.</text>
</comment>
<dbReference type="EMBL" id="JBHSSD010000074">
    <property type="protein sequence ID" value="MFC6165957.1"/>
    <property type="molecule type" value="Genomic_DNA"/>
</dbReference>
<dbReference type="Proteomes" id="UP001596253">
    <property type="component" value="Unassembled WGS sequence"/>
</dbReference>
<protein>
    <submittedName>
        <fullName evidence="2">IS200/IS605 family transposase</fullName>
    </submittedName>
</protein>
<dbReference type="RefSeq" id="WP_379853094.1">
    <property type="nucleotide sequence ID" value="NZ_JBHSSD010000074.1"/>
</dbReference>
<dbReference type="SUPFAM" id="SSF143422">
    <property type="entry name" value="Transposase IS200-like"/>
    <property type="match status" value="1"/>
</dbReference>
<accession>A0ABW1RCU0</accession>
<dbReference type="InterPro" id="IPR036515">
    <property type="entry name" value="Transposase_17_sf"/>
</dbReference>
<dbReference type="Pfam" id="PF01797">
    <property type="entry name" value="Y1_Tnp"/>
    <property type="match status" value="1"/>
</dbReference>
<reference evidence="3" key="1">
    <citation type="journal article" date="2019" name="Int. J. Syst. Evol. Microbiol.">
        <title>The Global Catalogue of Microorganisms (GCM) 10K type strain sequencing project: providing services to taxonomists for standard genome sequencing and annotation.</title>
        <authorList>
            <consortium name="The Broad Institute Genomics Platform"/>
            <consortium name="The Broad Institute Genome Sequencing Center for Infectious Disease"/>
            <person name="Wu L."/>
            <person name="Ma J."/>
        </authorList>
    </citation>
    <scope>NUCLEOTIDE SEQUENCE [LARGE SCALE GENOMIC DNA]</scope>
    <source>
        <strain evidence="3">CCM 8932</strain>
    </source>
</reference>
<dbReference type="InterPro" id="IPR002686">
    <property type="entry name" value="Transposase_17"/>
</dbReference>
<dbReference type="NCBIfam" id="NF033573">
    <property type="entry name" value="transpos_IS200"/>
    <property type="match status" value="1"/>
</dbReference>
<dbReference type="PANTHER" id="PTHR33360:SF2">
    <property type="entry name" value="TRANSPOSASE FOR INSERTION SEQUENCE ELEMENT IS200"/>
    <property type="match status" value="1"/>
</dbReference>
<name>A0ABW1RCU0_9LACO</name>
<organism evidence="2 3">
    <name type="scientific">Lactiplantibacillus dongliensis</name>
    <dbReference type="NCBI Taxonomy" id="2559919"/>
    <lineage>
        <taxon>Bacteria</taxon>
        <taxon>Bacillati</taxon>
        <taxon>Bacillota</taxon>
        <taxon>Bacilli</taxon>
        <taxon>Lactobacillales</taxon>
        <taxon>Lactobacillaceae</taxon>
        <taxon>Lactiplantibacillus</taxon>
    </lineage>
</organism>
<keyword evidence="3" id="KW-1185">Reference proteome</keyword>
<dbReference type="PANTHER" id="PTHR33360">
    <property type="entry name" value="TRANSPOSASE FOR INSERTION SEQUENCE ELEMENT IS200"/>
    <property type="match status" value="1"/>
</dbReference>
<dbReference type="Gene3D" id="3.30.70.1290">
    <property type="entry name" value="Transposase IS200-like"/>
    <property type="match status" value="1"/>
</dbReference>
<evidence type="ECO:0000313" key="3">
    <source>
        <dbReference type="Proteomes" id="UP001596253"/>
    </source>
</evidence>
<dbReference type="SMART" id="SM01321">
    <property type="entry name" value="Y1_Tnp"/>
    <property type="match status" value="1"/>
</dbReference>
<proteinExistence type="predicted"/>
<sequence>MANKLNSLAHTKWLCKYHIVFTPKYRRKIIYNQYRRDLQQDIRQLCQYKGVKIIEGHMMPDHVHLLLSIPPKISVSSFMGYLKGKSALMMFDQHANLKYKFGNRHFWSEGYYVSTVGLNEATIKKYIRDQEKHDQVVDKLSVREYSDPFKGQGK</sequence>
<feature type="domain" description="Transposase IS200-like" evidence="1">
    <location>
        <begin position="12"/>
        <end position="130"/>
    </location>
</feature>